<accession>A0AAU8MSD6</accession>
<proteinExistence type="predicted"/>
<dbReference type="RefSeq" id="WP_363797447.1">
    <property type="nucleotide sequence ID" value="NZ_CP159925.1"/>
</dbReference>
<protein>
    <submittedName>
        <fullName evidence="1">Uncharacterized protein</fullName>
    </submittedName>
</protein>
<evidence type="ECO:0000313" key="1">
    <source>
        <dbReference type="EMBL" id="XCO74596.1"/>
    </source>
</evidence>
<name>A0AAU8MSD6_9GAMM</name>
<organism evidence="1">
    <name type="scientific">Lysobacter firmicutimachus</name>
    <dbReference type="NCBI Taxonomy" id="1792846"/>
    <lineage>
        <taxon>Bacteria</taxon>
        <taxon>Pseudomonadati</taxon>
        <taxon>Pseudomonadota</taxon>
        <taxon>Gammaproteobacteria</taxon>
        <taxon>Lysobacterales</taxon>
        <taxon>Lysobacteraceae</taxon>
        <taxon>Lysobacter</taxon>
    </lineage>
</organism>
<reference evidence="1" key="1">
    <citation type="submission" date="2024-06" db="EMBL/GenBank/DDBJ databases">
        <authorList>
            <person name="Li S."/>
        </authorList>
    </citation>
    <scope>NUCLEOTIDE SEQUENCE</scope>
    <source>
        <strain evidence="1">SR10</strain>
    </source>
</reference>
<dbReference type="AlphaFoldDB" id="A0AAU8MSD6"/>
<gene>
    <name evidence="1" type="ORF">ABU614_19805</name>
</gene>
<dbReference type="EMBL" id="CP159925">
    <property type="protein sequence ID" value="XCO74596.1"/>
    <property type="molecule type" value="Genomic_DNA"/>
</dbReference>
<sequence>MATGDTISTGSETRGKLVGVISFPKAPARPDGAVFSVQEHVRSFIRELDDRFTEEALSGALRDLPVNRREFHKSSPQLASRRSPVLECGSVVPFRLPANVPPVKELFYLLLGDMEPLDAALKSGEHLRDEGNYIERVALLRCLWRLGELKSGHRYVVPADVAGKICSRFGIQTIGELPGDALLPAIRIVVLLIHDEQSARGMPRSVNDIVVACEEFGRIVGGGQLGCERGEKFLQHILRIADVDALCNMKWNDLQAVGEYVERVMRLAKAYRLQREDLLARAALSSIRAPDLKSIGRRGRRPGWRTMVRRMQDAMSS</sequence>